<evidence type="ECO:0000256" key="1">
    <source>
        <dbReference type="ARBA" id="ARBA00004651"/>
    </source>
</evidence>
<keyword evidence="3 6" id="KW-0812">Transmembrane</keyword>
<keyword evidence="4 6" id="KW-1133">Transmembrane helix</keyword>
<dbReference type="GO" id="GO:0015920">
    <property type="term" value="P:lipopolysaccharide transport"/>
    <property type="evidence" value="ECO:0007669"/>
    <property type="project" value="TreeGrafter"/>
</dbReference>
<dbReference type="PANTHER" id="PTHR33529">
    <property type="entry name" value="SLR0882 PROTEIN-RELATED"/>
    <property type="match status" value="1"/>
</dbReference>
<comment type="caution">
    <text evidence="7">The sequence shown here is derived from an EMBL/GenBank/DDBJ whole genome shotgun (WGS) entry which is preliminary data.</text>
</comment>
<evidence type="ECO:0000256" key="5">
    <source>
        <dbReference type="ARBA" id="ARBA00023136"/>
    </source>
</evidence>
<evidence type="ECO:0000256" key="2">
    <source>
        <dbReference type="ARBA" id="ARBA00022475"/>
    </source>
</evidence>
<evidence type="ECO:0000313" key="7">
    <source>
        <dbReference type="EMBL" id="MBB4120546.1"/>
    </source>
</evidence>
<keyword evidence="5 6" id="KW-0472">Membrane</keyword>
<comment type="subcellular location">
    <subcellularLocation>
        <location evidence="1">Cell membrane</location>
        <topology evidence="1">Multi-pass membrane protein</topology>
    </subcellularLocation>
</comment>
<evidence type="ECO:0000313" key="8">
    <source>
        <dbReference type="Proteomes" id="UP000530571"/>
    </source>
</evidence>
<name>A0A7W6KG07_9HYPH</name>
<evidence type="ECO:0000256" key="6">
    <source>
        <dbReference type="SAM" id="Phobius"/>
    </source>
</evidence>
<organism evidence="7 8">
    <name type="scientific">Martelella radicis</name>
    <dbReference type="NCBI Taxonomy" id="1397476"/>
    <lineage>
        <taxon>Bacteria</taxon>
        <taxon>Pseudomonadati</taxon>
        <taxon>Pseudomonadota</taxon>
        <taxon>Alphaproteobacteria</taxon>
        <taxon>Hyphomicrobiales</taxon>
        <taxon>Aurantimonadaceae</taxon>
        <taxon>Martelella</taxon>
    </lineage>
</organism>
<dbReference type="GO" id="GO:0043190">
    <property type="term" value="C:ATP-binding cassette (ABC) transporter complex"/>
    <property type="evidence" value="ECO:0007669"/>
    <property type="project" value="TreeGrafter"/>
</dbReference>
<protein>
    <submittedName>
        <fullName evidence="7">Lipopolysaccharide export system permease protein</fullName>
    </submittedName>
</protein>
<dbReference type="EMBL" id="JACIDZ010000001">
    <property type="protein sequence ID" value="MBB4120546.1"/>
    <property type="molecule type" value="Genomic_DNA"/>
</dbReference>
<evidence type="ECO:0000256" key="4">
    <source>
        <dbReference type="ARBA" id="ARBA00022989"/>
    </source>
</evidence>
<feature type="transmembrane region" description="Helical" evidence="6">
    <location>
        <begin position="294"/>
        <end position="312"/>
    </location>
</feature>
<feature type="transmembrane region" description="Helical" evidence="6">
    <location>
        <begin position="348"/>
        <end position="369"/>
    </location>
</feature>
<feature type="transmembrane region" description="Helical" evidence="6">
    <location>
        <begin position="64"/>
        <end position="92"/>
    </location>
</feature>
<gene>
    <name evidence="7" type="ORF">GGR30_000441</name>
</gene>
<dbReference type="AlphaFoldDB" id="A0A7W6KG07"/>
<feature type="transmembrane region" description="Helical" evidence="6">
    <location>
        <begin position="319"/>
        <end position="336"/>
    </location>
</feature>
<reference evidence="7 8" key="1">
    <citation type="submission" date="2020-08" db="EMBL/GenBank/DDBJ databases">
        <title>Genomic Encyclopedia of Type Strains, Phase IV (KMG-IV): sequencing the most valuable type-strain genomes for metagenomic binning, comparative biology and taxonomic classification.</title>
        <authorList>
            <person name="Goeker M."/>
        </authorList>
    </citation>
    <scope>NUCLEOTIDE SEQUENCE [LARGE SCALE GENOMIC DNA]</scope>
    <source>
        <strain evidence="7 8">DSM 28101</strain>
    </source>
</reference>
<dbReference type="PANTHER" id="PTHR33529:SF6">
    <property type="entry name" value="YJGP_YJGQ FAMILY PERMEASE"/>
    <property type="match status" value="1"/>
</dbReference>
<accession>A0A7W6KG07</accession>
<sequence>MLPTHSIGLKTGIARMKILERYILARVVRMFLATLLPVLAILWLTQVLGRINLVTDSGQSILSFLTLATLILPTVIPTVLPFGLVLGAAQTLTTMNNDSELAVIDAAGAHRSIIYRPILAFAVVLCAFSFILDNYIEPKSRAEARTLIASVYADLLSTVIEEKTFREIEDGLYIQISERLSGRVLNGLFVADYREPENSYIYYAREGAVDESGSQLIMRNGQVQREDETGNVSIVQFDSYSFDLSELTSDRSQASRKATDRGLPFLLNPDPEDADYQSNPGAYRAELTRRLTDWSLPLIYAIFTIVIVGDARSHRERRIPPMATAFVLTLILRLMSQFSTNRAESDALFVPISYAIVIILFAIGLYLLLKPRRARKRASTLESAYSATARLIGRKTPSDGGVS</sequence>
<proteinExistence type="predicted"/>
<dbReference type="InterPro" id="IPR005495">
    <property type="entry name" value="LptG/LptF_permease"/>
</dbReference>
<feature type="transmembrane region" description="Helical" evidence="6">
    <location>
        <begin position="113"/>
        <end position="132"/>
    </location>
</feature>
<dbReference type="Proteomes" id="UP000530571">
    <property type="component" value="Unassembled WGS sequence"/>
</dbReference>
<keyword evidence="2" id="KW-1003">Cell membrane</keyword>
<evidence type="ECO:0000256" key="3">
    <source>
        <dbReference type="ARBA" id="ARBA00022692"/>
    </source>
</evidence>
<feature type="transmembrane region" description="Helical" evidence="6">
    <location>
        <begin position="23"/>
        <end position="44"/>
    </location>
</feature>
<keyword evidence="8" id="KW-1185">Reference proteome</keyword>
<dbReference type="Pfam" id="PF03739">
    <property type="entry name" value="LptF_LptG"/>
    <property type="match status" value="1"/>
</dbReference>